<dbReference type="EMBL" id="BART01010508">
    <property type="protein sequence ID" value="GAG89211.1"/>
    <property type="molecule type" value="Genomic_DNA"/>
</dbReference>
<accession>X1CY89</accession>
<name>X1CY89_9ZZZZ</name>
<gene>
    <name evidence="2" type="ORF">S01H4_22814</name>
</gene>
<protein>
    <recommendedName>
        <fullName evidence="1">DUF7483 domain-containing protein</fullName>
    </recommendedName>
</protein>
<dbReference type="AlphaFoldDB" id="X1CY89"/>
<feature type="domain" description="DUF7483" evidence="1">
    <location>
        <begin position="230"/>
        <end position="324"/>
    </location>
</feature>
<sequence length="329" mass="34975">KTLTSNNQSFYNLILPPTSSSITLADDLDVTGDLKVDNGYRMEVGSYVGDGNDDRAISGLGFEPEVVIITDTTSGRTVISTTAMPDNSTAYLGEDWANATNVIKSRDSDGFTIGTDVSVNGNGIGYHWWAFRGDGSGNLAVGNYVGDGTDDRNITGFGFQPDIVWVKRNQTSEGLWRVASGTSTMGISWESFRTNTIQSLISDGIQVGSSTGVNANGDTYWYVGWKEAAGFVKQGNYTGDGIDDRSITGVGFQPNLVWIGGNAATMAPCRASTMAGDVTHALHGGLATWADGIQALQADGFQVGTHLSVNSNGKAYYYTAWKQTTNSTL</sequence>
<dbReference type="InterPro" id="IPR055906">
    <property type="entry name" value="DUF7483"/>
</dbReference>
<evidence type="ECO:0000259" key="1">
    <source>
        <dbReference type="Pfam" id="PF24299"/>
    </source>
</evidence>
<organism evidence="2">
    <name type="scientific">marine sediment metagenome</name>
    <dbReference type="NCBI Taxonomy" id="412755"/>
    <lineage>
        <taxon>unclassified sequences</taxon>
        <taxon>metagenomes</taxon>
        <taxon>ecological metagenomes</taxon>
    </lineage>
</organism>
<feature type="non-terminal residue" evidence="2">
    <location>
        <position position="329"/>
    </location>
</feature>
<comment type="caution">
    <text evidence="2">The sequence shown here is derived from an EMBL/GenBank/DDBJ whole genome shotgun (WGS) entry which is preliminary data.</text>
</comment>
<reference evidence="2" key="1">
    <citation type="journal article" date="2014" name="Front. Microbiol.">
        <title>High frequency of phylogenetically diverse reductive dehalogenase-homologous genes in deep subseafloor sedimentary metagenomes.</title>
        <authorList>
            <person name="Kawai M."/>
            <person name="Futagami T."/>
            <person name="Toyoda A."/>
            <person name="Takaki Y."/>
            <person name="Nishi S."/>
            <person name="Hori S."/>
            <person name="Arai W."/>
            <person name="Tsubouchi T."/>
            <person name="Morono Y."/>
            <person name="Uchiyama I."/>
            <person name="Ito T."/>
            <person name="Fujiyama A."/>
            <person name="Inagaki F."/>
            <person name="Takami H."/>
        </authorList>
    </citation>
    <scope>NUCLEOTIDE SEQUENCE</scope>
    <source>
        <strain evidence="2">Expedition CK06-06</strain>
    </source>
</reference>
<dbReference type="Pfam" id="PF24299">
    <property type="entry name" value="DUF7483"/>
    <property type="match status" value="1"/>
</dbReference>
<feature type="non-terminal residue" evidence="2">
    <location>
        <position position="1"/>
    </location>
</feature>
<proteinExistence type="predicted"/>
<evidence type="ECO:0000313" key="2">
    <source>
        <dbReference type="EMBL" id="GAG89211.1"/>
    </source>
</evidence>